<dbReference type="GO" id="GO:0046872">
    <property type="term" value="F:metal ion binding"/>
    <property type="evidence" value="ECO:0007669"/>
    <property type="project" value="UniProtKB-KW"/>
</dbReference>
<evidence type="ECO:0000256" key="3">
    <source>
        <dbReference type="ARBA" id="ARBA00022525"/>
    </source>
</evidence>
<evidence type="ECO:0000256" key="6">
    <source>
        <dbReference type="ARBA" id="ARBA00022801"/>
    </source>
</evidence>
<accession>A0A8S9UBW3</accession>
<dbReference type="InterPro" id="IPR015797">
    <property type="entry name" value="NUDIX_hydrolase-like_dom_sf"/>
</dbReference>
<evidence type="ECO:0000256" key="1">
    <source>
        <dbReference type="ARBA" id="ARBA00004613"/>
    </source>
</evidence>
<evidence type="ECO:0000313" key="9">
    <source>
        <dbReference type="EMBL" id="KAF4142887.1"/>
    </source>
</evidence>
<dbReference type="GO" id="GO:0005634">
    <property type="term" value="C:nucleus"/>
    <property type="evidence" value="ECO:0007669"/>
    <property type="project" value="TreeGrafter"/>
</dbReference>
<evidence type="ECO:0000313" key="8">
    <source>
        <dbReference type="EMBL" id="KAF4136972.1"/>
    </source>
</evidence>
<dbReference type="GO" id="GO:0016787">
    <property type="term" value="F:hydrolase activity"/>
    <property type="evidence" value="ECO:0007669"/>
    <property type="project" value="UniProtKB-KW"/>
</dbReference>
<comment type="similarity">
    <text evidence="2 7">Belongs to the RxLR effector family.</text>
</comment>
<comment type="domain">
    <text evidence="7">The RxLR-dEER motif acts to carry the protein into the host cell cytoplasm through binding to cell surface phosphatidylinositol-3-phosphate.</text>
</comment>
<dbReference type="GO" id="GO:0005737">
    <property type="term" value="C:cytoplasm"/>
    <property type="evidence" value="ECO:0007669"/>
    <property type="project" value="TreeGrafter"/>
</dbReference>
<comment type="caution">
    <text evidence="8">The sequence shown here is derived from an EMBL/GenBank/DDBJ whole genome shotgun (WGS) entry which is preliminary data.</text>
</comment>
<evidence type="ECO:0000313" key="10">
    <source>
        <dbReference type="Proteomes" id="UP000704712"/>
    </source>
</evidence>
<evidence type="ECO:0000256" key="2">
    <source>
        <dbReference type="ARBA" id="ARBA00010400"/>
    </source>
</evidence>
<gene>
    <name evidence="9" type="ORF">GN958_ATG07950</name>
    <name evidence="8" type="ORF">GN958_ATG13778</name>
</gene>
<feature type="chain" id="PRO_5044948327" description="RxLR effector protein" evidence="7">
    <location>
        <begin position="19"/>
        <end position="342"/>
    </location>
</feature>
<feature type="signal peptide" evidence="7">
    <location>
        <begin position="1"/>
        <end position="18"/>
    </location>
</feature>
<reference evidence="8" key="1">
    <citation type="submission" date="2020-03" db="EMBL/GenBank/DDBJ databases">
        <title>Hybrid Assembly of Korean Phytophthora infestans isolates.</title>
        <authorList>
            <person name="Prokchorchik M."/>
            <person name="Lee Y."/>
            <person name="Seo J."/>
            <person name="Cho J.-H."/>
            <person name="Park Y.-E."/>
            <person name="Jang D.-C."/>
            <person name="Im J.-S."/>
            <person name="Choi J.-G."/>
            <person name="Park H.-J."/>
            <person name="Lee G.-B."/>
            <person name="Lee Y.-G."/>
            <person name="Hong S.-Y."/>
            <person name="Cho K."/>
            <person name="Sohn K.H."/>
        </authorList>
    </citation>
    <scope>NUCLEOTIDE SEQUENCE</scope>
    <source>
        <strain evidence="8">KR_2_A2</strain>
    </source>
</reference>
<protein>
    <recommendedName>
        <fullName evidence="7">RxLR effector protein</fullName>
    </recommendedName>
</protein>
<name>A0A8S9UBW3_PHYIN</name>
<dbReference type="PANTHER" id="PTHR12629">
    <property type="entry name" value="DIPHOSPHOINOSITOL POLYPHOSPHATE PHOSPHOHYDROLASE"/>
    <property type="match status" value="1"/>
</dbReference>
<dbReference type="Proteomes" id="UP000704712">
    <property type="component" value="Unassembled WGS sequence"/>
</dbReference>
<dbReference type="Pfam" id="PF16810">
    <property type="entry name" value="RXLR"/>
    <property type="match status" value="1"/>
</dbReference>
<dbReference type="EMBL" id="JAACNO010001880">
    <property type="protein sequence ID" value="KAF4136972.1"/>
    <property type="molecule type" value="Genomic_DNA"/>
</dbReference>
<sequence length="342" mass="37885">MRVLQLIYVAALVLRCAAVKTATKPHTTSTVKINSEADAVSRVLATQTTRSLRQFDQEKLAEDDDEDEERGFSISGPVETIVTKARTGLKSVLTKISIERVLLASQLSERYPYAQGLSLSTLKQLATIEKLRKIDIEKGIKGSKLTPGSMRRSMEKFSGMSTVPRQFLESHVGRKGQRFGRDGSRLLSAGVVTRVNEKGEHQMLLISSSNPKKSDFLPPKGGWDKGESIKKAACVKSSKKEGLLVIVQVSAQLAHGLGKVKFQDGENKYTYFAYLMRSNKIYDDWSESTRYRLWVPMDDALKMLAGRPQLAEVVKRAKIVEGKIASGKMPVVNPKLAKDKLG</sequence>
<dbReference type="PANTHER" id="PTHR12629:SF0">
    <property type="entry name" value="DIPHOSPHOINOSITOL-POLYPHOSPHATE DIPHOSPHATASE"/>
    <property type="match status" value="1"/>
</dbReference>
<dbReference type="InterPro" id="IPR031825">
    <property type="entry name" value="RXLR"/>
</dbReference>
<keyword evidence="6" id="KW-0378">Hydrolase</keyword>
<dbReference type="SUPFAM" id="SSF55811">
    <property type="entry name" value="Nudix"/>
    <property type="match status" value="1"/>
</dbReference>
<comment type="subcellular location">
    <subcellularLocation>
        <location evidence="1 7">Secreted</location>
    </subcellularLocation>
</comment>
<comment type="function">
    <text evidence="7">Effector that suppresses plant defense responses during pathogen infection.</text>
</comment>
<dbReference type="EMBL" id="JAACNO010001132">
    <property type="protein sequence ID" value="KAF4142887.1"/>
    <property type="molecule type" value="Genomic_DNA"/>
</dbReference>
<dbReference type="Gene3D" id="3.90.79.10">
    <property type="entry name" value="Nucleoside Triphosphate Pyrophosphohydrolase"/>
    <property type="match status" value="1"/>
</dbReference>
<proteinExistence type="inferred from homology"/>
<evidence type="ECO:0000256" key="4">
    <source>
        <dbReference type="ARBA" id="ARBA00022723"/>
    </source>
</evidence>
<organism evidence="8 10">
    <name type="scientific">Phytophthora infestans</name>
    <name type="common">Potato late blight agent</name>
    <name type="synonym">Botrytis infestans</name>
    <dbReference type="NCBI Taxonomy" id="4787"/>
    <lineage>
        <taxon>Eukaryota</taxon>
        <taxon>Sar</taxon>
        <taxon>Stramenopiles</taxon>
        <taxon>Oomycota</taxon>
        <taxon>Peronosporomycetes</taxon>
        <taxon>Peronosporales</taxon>
        <taxon>Peronosporaceae</taxon>
        <taxon>Phytophthora</taxon>
    </lineage>
</organism>
<dbReference type="AlphaFoldDB" id="A0A8S9UBW3"/>
<keyword evidence="5 7" id="KW-0732">Signal</keyword>
<keyword evidence="3 7" id="KW-0964">Secreted</keyword>
<evidence type="ECO:0000256" key="5">
    <source>
        <dbReference type="ARBA" id="ARBA00022729"/>
    </source>
</evidence>
<evidence type="ECO:0000256" key="7">
    <source>
        <dbReference type="RuleBase" id="RU367124"/>
    </source>
</evidence>
<keyword evidence="4" id="KW-0479">Metal-binding</keyword>